<dbReference type="NCBIfam" id="TIGR00099">
    <property type="entry name" value="Cof-subfamily"/>
    <property type="match status" value="1"/>
</dbReference>
<evidence type="ECO:0000313" key="2">
    <source>
        <dbReference type="Proteomes" id="UP000253490"/>
    </source>
</evidence>
<dbReference type="SFLD" id="SFLDG01144">
    <property type="entry name" value="C2.B.4:_PGP_Like"/>
    <property type="match status" value="1"/>
</dbReference>
<dbReference type="GO" id="GO:0000287">
    <property type="term" value="F:magnesium ion binding"/>
    <property type="evidence" value="ECO:0007669"/>
    <property type="project" value="TreeGrafter"/>
</dbReference>
<dbReference type="Pfam" id="PF08282">
    <property type="entry name" value="Hydrolase_3"/>
    <property type="match status" value="1"/>
</dbReference>
<sequence>MDYKLIAVDIDGTLLNSQGILTEKTKKAIQEAVDAGVVFVICTGRPIQGVKRLNEEINRDLPFITYNGAMVIKGKSKEILYQRSLPKNLAKEVYDIGSKWNTTMIIWSDNKLYVNHENDKAKEYSKSINTPYIKIDSIDEIPTEITKILWYDEPEKLSKHQADFKEKIDKRIVHHFSRPFYLEFVDEKATKGIAIQKLCEDYGFDIAQTIAIGDGYNDLSMIQEAGLGVAMENAPDDIKKHAQYITTSCDEDGVANVIYKFILDKE</sequence>
<evidence type="ECO:0008006" key="3">
    <source>
        <dbReference type="Google" id="ProtNLM"/>
    </source>
</evidence>
<dbReference type="GO" id="GO:0016791">
    <property type="term" value="F:phosphatase activity"/>
    <property type="evidence" value="ECO:0007669"/>
    <property type="project" value="TreeGrafter"/>
</dbReference>
<proteinExistence type="predicted"/>
<accession>A0A366HY04</accession>
<dbReference type="AlphaFoldDB" id="A0A366HY04"/>
<dbReference type="Gene3D" id="3.30.1240.10">
    <property type="match status" value="1"/>
</dbReference>
<dbReference type="OrthoDB" id="9781413at2"/>
<dbReference type="InterPro" id="IPR006379">
    <property type="entry name" value="HAD-SF_hydro_IIB"/>
</dbReference>
<dbReference type="PROSITE" id="PS01229">
    <property type="entry name" value="COF_2"/>
    <property type="match status" value="1"/>
</dbReference>
<dbReference type="SUPFAM" id="SSF56784">
    <property type="entry name" value="HAD-like"/>
    <property type="match status" value="1"/>
</dbReference>
<dbReference type="GO" id="GO:0005829">
    <property type="term" value="C:cytosol"/>
    <property type="evidence" value="ECO:0007669"/>
    <property type="project" value="TreeGrafter"/>
</dbReference>
<organism evidence="1 2">
    <name type="scientific">Alkalibaculum bacchi</name>
    <dbReference type="NCBI Taxonomy" id="645887"/>
    <lineage>
        <taxon>Bacteria</taxon>
        <taxon>Bacillati</taxon>
        <taxon>Bacillota</taxon>
        <taxon>Clostridia</taxon>
        <taxon>Eubacteriales</taxon>
        <taxon>Eubacteriaceae</taxon>
        <taxon>Alkalibaculum</taxon>
    </lineage>
</organism>
<reference evidence="1 2" key="1">
    <citation type="submission" date="2018-06" db="EMBL/GenBank/DDBJ databases">
        <title>Genomic Encyclopedia of Type Strains, Phase IV (KMG-IV): sequencing the most valuable type-strain genomes for metagenomic binning, comparative biology and taxonomic classification.</title>
        <authorList>
            <person name="Goeker M."/>
        </authorList>
    </citation>
    <scope>NUCLEOTIDE SEQUENCE [LARGE SCALE GENOMIC DNA]</scope>
    <source>
        <strain evidence="1 2">DSM 22112</strain>
    </source>
</reference>
<gene>
    <name evidence="1" type="ORF">DES36_12629</name>
</gene>
<dbReference type="InterPro" id="IPR000150">
    <property type="entry name" value="Cof"/>
</dbReference>
<dbReference type="CDD" id="cd07516">
    <property type="entry name" value="HAD_Pase"/>
    <property type="match status" value="1"/>
</dbReference>
<dbReference type="PROSITE" id="PS01228">
    <property type="entry name" value="COF_1"/>
    <property type="match status" value="1"/>
</dbReference>
<dbReference type="RefSeq" id="WP_113921807.1">
    <property type="nucleotide sequence ID" value="NZ_QNRX01000026.1"/>
</dbReference>
<dbReference type="InterPro" id="IPR036412">
    <property type="entry name" value="HAD-like_sf"/>
</dbReference>
<dbReference type="NCBIfam" id="TIGR01484">
    <property type="entry name" value="HAD-SF-IIB"/>
    <property type="match status" value="1"/>
</dbReference>
<protein>
    <recommendedName>
        <fullName evidence="3">Cof subfamily protein (Haloacid dehalogenase superfamily)/HAD superfamily hydrolase (TIGR01484 family)</fullName>
    </recommendedName>
</protein>
<dbReference type="SFLD" id="SFLDS00003">
    <property type="entry name" value="Haloacid_Dehalogenase"/>
    <property type="match status" value="1"/>
</dbReference>
<dbReference type="InterPro" id="IPR023214">
    <property type="entry name" value="HAD_sf"/>
</dbReference>
<comment type="caution">
    <text evidence="1">The sequence shown here is derived from an EMBL/GenBank/DDBJ whole genome shotgun (WGS) entry which is preliminary data.</text>
</comment>
<evidence type="ECO:0000313" key="1">
    <source>
        <dbReference type="EMBL" id="RBP57957.1"/>
    </source>
</evidence>
<dbReference type="EMBL" id="QNRX01000026">
    <property type="protein sequence ID" value="RBP57957.1"/>
    <property type="molecule type" value="Genomic_DNA"/>
</dbReference>
<dbReference type="Gene3D" id="3.40.50.1000">
    <property type="entry name" value="HAD superfamily/HAD-like"/>
    <property type="match status" value="1"/>
</dbReference>
<dbReference type="PANTHER" id="PTHR10000">
    <property type="entry name" value="PHOSPHOSERINE PHOSPHATASE"/>
    <property type="match status" value="1"/>
</dbReference>
<dbReference type="Proteomes" id="UP000253490">
    <property type="component" value="Unassembled WGS sequence"/>
</dbReference>
<dbReference type="SFLD" id="SFLDG01140">
    <property type="entry name" value="C2.B:_Phosphomannomutase_and_P"/>
    <property type="match status" value="1"/>
</dbReference>
<dbReference type="PANTHER" id="PTHR10000:SF8">
    <property type="entry name" value="HAD SUPERFAMILY HYDROLASE-LIKE, TYPE 3"/>
    <property type="match status" value="1"/>
</dbReference>
<name>A0A366HY04_9FIRM</name>
<keyword evidence="2" id="KW-1185">Reference proteome</keyword>